<evidence type="ECO:0000313" key="2">
    <source>
        <dbReference type="EMBL" id="KRL55119.1"/>
    </source>
</evidence>
<dbReference type="EMBL" id="AZFE01000031">
    <property type="protein sequence ID" value="KRL55119.1"/>
    <property type="molecule type" value="Genomic_DNA"/>
</dbReference>
<keyword evidence="3" id="KW-1185">Reference proteome</keyword>
<sequence length="563" mass="64045">MTGKQNRVKSSILIVGLFLLISTIMMIPFYLKNELISGYDMQFHLNRINELYNHLLHGSWFSFGSVYSFNGVGTPTELVYPSLFIYPFAIIRLFIKNPIAATYMGIQLIIFLSMIISFITGMKFWNGNKTKSIIFSVMYSASAHMFQLLFVGFSFGEVTASIFLPLVVYGTYSIFFEKSKNWLYLVVGMTGTVYNHVLSVALFSFVVFIIIVVAAVVTDDFWRNCKYLIFAVGMTLLCSAFFLINFCTMMLNNHMNVTAVFDLESRAIQLGAIFDASLNNGGIGVVPIILIIFSTAVWKNIAKMIKVIGIIGLLLLIFGTSVFPWSVLQNTPFSVIQFPHRIFTIAVIFLTVFCTEIISINIVNKSMKYKECLTVVCICLMVITFTGSSYKFFNDTNTNANVNFTPSEAKYFDSTHYKVTEKTFNNLFAYNSGVGSTDYWLSESTAHLSYFANHKIKTDKAKIKYVRREIKSNYIIYKVYVNKKDNIDLPIINYSNTRAYVNKKLANKTSSYYGGIRVNVKKGINTIKIKFVAPQLFILSIIISMTGFILYVYIYIKKKKIKI</sequence>
<reference evidence="2 3" key="1">
    <citation type="journal article" date="2015" name="Genome Announc.">
        <title>Expanding the biotechnology potential of lactobacilli through comparative genomics of 213 strains and associated genera.</title>
        <authorList>
            <person name="Sun Z."/>
            <person name="Harris H.M."/>
            <person name="McCann A."/>
            <person name="Guo C."/>
            <person name="Argimon S."/>
            <person name="Zhang W."/>
            <person name="Yang X."/>
            <person name="Jeffery I.B."/>
            <person name="Cooney J.C."/>
            <person name="Kagawa T.F."/>
            <person name="Liu W."/>
            <person name="Song Y."/>
            <person name="Salvetti E."/>
            <person name="Wrobel A."/>
            <person name="Rasinkangas P."/>
            <person name="Parkhill J."/>
            <person name="Rea M.C."/>
            <person name="O'Sullivan O."/>
            <person name="Ritari J."/>
            <person name="Douillard F.P."/>
            <person name="Paul Ross R."/>
            <person name="Yang R."/>
            <person name="Briner A.E."/>
            <person name="Felis G.E."/>
            <person name="de Vos W.M."/>
            <person name="Barrangou R."/>
            <person name="Klaenhammer T.R."/>
            <person name="Caufield P.W."/>
            <person name="Cui Y."/>
            <person name="Zhang H."/>
            <person name="O'Toole P.W."/>
        </authorList>
    </citation>
    <scope>NUCLEOTIDE SEQUENCE [LARGE SCALE GENOMIC DNA]</scope>
    <source>
        <strain evidence="2 3">DSM 15707</strain>
    </source>
</reference>
<feature type="transmembrane region" description="Helical" evidence="1">
    <location>
        <begin position="372"/>
        <end position="393"/>
    </location>
</feature>
<dbReference type="OrthoDB" id="9784157at2"/>
<feature type="transmembrane region" description="Helical" evidence="1">
    <location>
        <begin position="536"/>
        <end position="556"/>
    </location>
</feature>
<dbReference type="Proteomes" id="UP000051697">
    <property type="component" value="Unassembled WGS sequence"/>
</dbReference>
<feature type="transmembrane region" description="Helical" evidence="1">
    <location>
        <begin position="146"/>
        <end position="172"/>
    </location>
</feature>
<dbReference type="STRING" id="1423778.FC70_GL000715"/>
<evidence type="ECO:0000313" key="3">
    <source>
        <dbReference type="Proteomes" id="UP000051697"/>
    </source>
</evidence>
<dbReference type="AlphaFoldDB" id="A0A0R1RDS3"/>
<feature type="transmembrane region" description="Helical" evidence="1">
    <location>
        <begin position="12"/>
        <end position="31"/>
    </location>
</feature>
<keyword evidence="1" id="KW-1133">Transmembrane helix</keyword>
<organism evidence="2 3">
    <name type="scientific">Paucilactobacillus oligofermentans DSM 15707 = LMG 22743</name>
    <dbReference type="NCBI Taxonomy" id="1423778"/>
    <lineage>
        <taxon>Bacteria</taxon>
        <taxon>Bacillati</taxon>
        <taxon>Bacillota</taxon>
        <taxon>Bacilli</taxon>
        <taxon>Lactobacillales</taxon>
        <taxon>Lactobacillaceae</taxon>
        <taxon>Paucilactobacillus</taxon>
    </lineage>
</organism>
<dbReference type="RefSeq" id="WP_057889686.1">
    <property type="nucleotide sequence ID" value="NZ_AZFE01000031.1"/>
</dbReference>
<comment type="caution">
    <text evidence="2">The sequence shown here is derived from an EMBL/GenBank/DDBJ whole genome shotgun (WGS) entry which is preliminary data.</text>
</comment>
<evidence type="ECO:0008006" key="4">
    <source>
        <dbReference type="Google" id="ProtNLM"/>
    </source>
</evidence>
<feature type="transmembrane region" description="Helical" evidence="1">
    <location>
        <begin position="51"/>
        <end position="69"/>
    </location>
</feature>
<name>A0A0R1RDS3_9LACO</name>
<gene>
    <name evidence="2" type="ORF">FC70_GL000715</name>
</gene>
<feature type="transmembrane region" description="Helical" evidence="1">
    <location>
        <begin position="228"/>
        <end position="251"/>
    </location>
</feature>
<keyword evidence="1" id="KW-0472">Membrane</keyword>
<feature type="transmembrane region" description="Helical" evidence="1">
    <location>
        <begin position="340"/>
        <end position="360"/>
    </location>
</feature>
<dbReference type="PATRIC" id="fig|1423778.4.peg.746"/>
<dbReference type="KEGG" id="lol:LACOL_0585"/>
<feature type="transmembrane region" description="Helical" evidence="1">
    <location>
        <begin position="101"/>
        <end position="125"/>
    </location>
</feature>
<evidence type="ECO:0000256" key="1">
    <source>
        <dbReference type="SAM" id="Phobius"/>
    </source>
</evidence>
<feature type="transmembrane region" description="Helical" evidence="1">
    <location>
        <begin position="305"/>
        <end position="328"/>
    </location>
</feature>
<feature type="transmembrane region" description="Helical" evidence="1">
    <location>
        <begin position="192"/>
        <end position="216"/>
    </location>
</feature>
<feature type="transmembrane region" description="Helical" evidence="1">
    <location>
        <begin position="78"/>
        <end position="95"/>
    </location>
</feature>
<accession>A0A0R1RDS3</accession>
<keyword evidence="1" id="KW-0812">Transmembrane</keyword>
<feature type="transmembrane region" description="Helical" evidence="1">
    <location>
        <begin position="271"/>
        <end position="293"/>
    </location>
</feature>
<proteinExistence type="predicted"/>
<protein>
    <recommendedName>
        <fullName evidence="4">YfhO family protein</fullName>
    </recommendedName>
</protein>